<accession>A0ACC0X2N1</accession>
<dbReference type="Proteomes" id="UP001163603">
    <property type="component" value="Chromosome 15"/>
</dbReference>
<sequence>MVTTKSALSIHLSILFVLSSLLVPTSSQLNNAAMYSNLPLWELYLQPGSHNFSNGANFASARAGVLQETDPDTVSISGGGQFTEQQLRDAKAKKILAGAIYLSSFGGVDYLSFINNTPNPAELQQREYVNMVIGNFTDVITVKLCSINFYY</sequence>
<reference evidence="2" key="1">
    <citation type="journal article" date="2023" name="G3 (Bethesda)">
        <title>Genome assembly and association tests identify interacting loci associated with vigor, precocity, and sex in interspecific pistachio rootstocks.</title>
        <authorList>
            <person name="Palmer W."/>
            <person name="Jacygrad E."/>
            <person name="Sagayaradj S."/>
            <person name="Cavanaugh K."/>
            <person name="Han R."/>
            <person name="Bertier L."/>
            <person name="Beede B."/>
            <person name="Kafkas S."/>
            <person name="Golino D."/>
            <person name="Preece J."/>
            <person name="Michelmore R."/>
        </authorList>
    </citation>
    <scope>NUCLEOTIDE SEQUENCE [LARGE SCALE GENOMIC DNA]</scope>
</reference>
<proteinExistence type="predicted"/>
<organism evidence="1 2">
    <name type="scientific">Pistacia integerrima</name>
    <dbReference type="NCBI Taxonomy" id="434235"/>
    <lineage>
        <taxon>Eukaryota</taxon>
        <taxon>Viridiplantae</taxon>
        <taxon>Streptophyta</taxon>
        <taxon>Embryophyta</taxon>
        <taxon>Tracheophyta</taxon>
        <taxon>Spermatophyta</taxon>
        <taxon>Magnoliopsida</taxon>
        <taxon>eudicotyledons</taxon>
        <taxon>Gunneridae</taxon>
        <taxon>Pentapetalae</taxon>
        <taxon>rosids</taxon>
        <taxon>malvids</taxon>
        <taxon>Sapindales</taxon>
        <taxon>Anacardiaceae</taxon>
        <taxon>Pistacia</taxon>
    </lineage>
</organism>
<evidence type="ECO:0000313" key="2">
    <source>
        <dbReference type="Proteomes" id="UP001163603"/>
    </source>
</evidence>
<name>A0ACC0X2N1_9ROSI</name>
<evidence type="ECO:0000313" key="1">
    <source>
        <dbReference type="EMBL" id="KAJ0008210.1"/>
    </source>
</evidence>
<keyword evidence="2" id="KW-1185">Reference proteome</keyword>
<protein>
    <submittedName>
        <fullName evidence="1">Uncharacterized protein</fullName>
    </submittedName>
</protein>
<gene>
    <name evidence="1" type="ORF">Pint_29410</name>
</gene>
<dbReference type="EMBL" id="CM047750">
    <property type="protein sequence ID" value="KAJ0008210.1"/>
    <property type="molecule type" value="Genomic_DNA"/>
</dbReference>
<comment type="caution">
    <text evidence="1">The sequence shown here is derived from an EMBL/GenBank/DDBJ whole genome shotgun (WGS) entry which is preliminary data.</text>
</comment>